<dbReference type="PANTHER" id="PTHR37313:SF4">
    <property type="entry name" value="CONSERVED MEMBRANE PROTEIN-RELATED"/>
    <property type="match status" value="1"/>
</dbReference>
<keyword evidence="2" id="KW-0175">Coiled coil</keyword>
<evidence type="ECO:0000313" key="3">
    <source>
        <dbReference type="EMBL" id="RQN02425.1"/>
    </source>
</evidence>
<comment type="similarity">
    <text evidence="1">Belongs to the UPF0749 family.</text>
</comment>
<dbReference type="Pfam" id="PF05949">
    <property type="entry name" value="DUF881"/>
    <property type="match status" value="1"/>
</dbReference>
<reference evidence="3 4" key="1">
    <citation type="submission" date="2018-11" db="EMBL/GenBank/DDBJ databases">
        <authorList>
            <person name="Li F."/>
        </authorList>
    </citation>
    <scope>NUCLEOTIDE SEQUENCE [LARGE SCALE GENOMIC DNA]</scope>
    <source>
        <strain evidence="3 4">YS17T</strain>
    </source>
</reference>
<feature type="coiled-coil region" evidence="2">
    <location>
        <begin position="114"/>
        <end position="141"/>
    </location>
</feature>
<sequence>MTAEITIAGAAQRLPIFCGLGPWLSLLRRRTVVLPVVATAHGRGGFSTSLVRMAEHEESGSTRRSRRGWHLAVLGVSVACGFFFVSANVSSAGLDLRPAGGDISTVLSDRARSVETRQQRAAALQEEIDHLTQQVSASQDLDAARAQVQDLEPRSGFSPVVGPGVRITLSDAPRDVEVPAGLDPNFLVVHQQDIQAFVNALWAGGAEAITLQGQRLISTTGIKCVGNTVVLDGVPYSPPYVIEAVGDPWELTGALDDSAEVATYRDWADRYDLGYERKVVREVNAPAYQGSLNLRHAEIVN</sequence>
<evidence type="ECO:0000313" key="4">
    <source>
        <dbReference type="Proteomes" id="UP000275225"/>
    </source>
</evidence>
<comment type="caution">
    <text evidence="3">The sequence shown here is derived from an EMBL/GenBank/DDBJ whole genome shotgun (WGS) entry which is preliminary data.</text>
</comment>
<name>A0A3N6WKW6_9ACTN</name>
<evidence type="ECO:0000256" key="1">
    <source>
        <dbReference type="ARBA" id="ARBA00009108"/>
    </source>
</evidence>
<organism evidence="3 4">
    <name type="scientific">Aeromicrobium camelliae</name>
    <dbReference type="NCBI Taxonomy" id="1538144"/>
    <lineage>
        <taxon>Bacteria</taxon>
        <taxon>Bacillati</taxon>
        <taxon>Actinomycetota</taxon>
        <taxon>Actinomycetes</taxon>
        <taxon>Propionibacteriales</taxon>
        <taxon>Nocardioidaceae</taxon>
        <taxon>Aeromicrobium</taxon>
    </lineage>
</organism>
<proteinExistence type="inferred from homology"/>
<gene>
    <name evidence="3" type="ORF">EHW97_13590</name>
</gene>
<dbReference type="AlphaFoldDB" id="A0A3N6WKW6"/>
<dbReference type="OrthoDB" id="3214641at2"/>
<evidence type="ECO:0000256" key="2">
    <source>
        <dbReference type="SAM" id="Coils"/>
    </source>
</evidence>
<protein>
    <submittedName>
        <fullName evidence="3">DUF881 domain-containing protein</fullName>
    </submittedName>
</protein>
<dbReference type="Gene3D" id="3.30.70.1880">
    <property type="entry name" value="Protein of unknown function DUF881"/>
    <property type="match status" value="1"/>
</dbReference>
<dbReference type="Proteomes" id="UP000275225">
    <property type="component" value="Unassembled WGS sequence"/>
</dbReference>
<accession>A0A3N6WKW6</accession>
<dbReference type="PANTHER" id="PTHR37313">
    <property type="entry name" value="UPF0749 PROTEIN RV1825"/>
    <property type="match status" value="1"/>
</dbReference>
<dbReference type="InterPro" id="IPR010273">
    <property type="entry name" value="DUF881"/>
</dbReference>
<dbReference type="EMBL" id="RQJX01000021">
    <property type="protein sequence ID" value="RQN02425.1"/>
    <property type="molecule type" value="Genomic_DNA"/>
</dbReference>
<dbReference type="GO" id="GO:0005886">
    <property type="term" value="C:plasma membrane"/>
    <property type="evidence" value="ECO:0007669"/>
    <property type="project" value="TreeGrafter"/>
</dbReference>
<keyword evidence="4" id="KW-1185">Reference proteome</keyword>